<accession>A0A1I7UH24</accession>
<reference evidence="4" key="1">
    <citation type="submission" date="2016-11" db="UniProtKB">
        <authorList>
            <consortium name="WormBaseParasite"/>
        </authorList>
    </citation>
    <scope>IDENTIFICATION</scope>
</reference>
<keyword evidence="1" id="KW-0175">Coiled coil</keyword>
<evidence type="ECO:0000313" key="3">
    <source>
        <dbReference type="Proteomes" id="UP000095282"/>
    </source>
</evidence>
<dbReference type="AlphaFoldDB" id="A0A1I7UH24"/>
<keyword evidence="3" id="KW-1185">Reference proteome</keyword>
<dbReference type="Proteomes" id="UP000095282">
    <property type="component" value="Unplaced"/>
</dbReference>
<name>A0A1I7UH24_9PELO</name>
<feature type="coiled-coil region" evidence="1">
    <location>
        <begin position="291"/>
        <end position="321"/>
    </location>
</feature>
<evidence type="ECO:0000256" key="1">
    <source>
        <dbReference type="SAM" id="Coils"/>
    </source>
</evidence>
<organism evidence="3 4">
    <name type="scientific">Caenorhabditis tropicalis</name>
    <dbReference type="NCBI Taxonomy" id="1561998"/>
    <lineage>
        <taxon>Eukaryota</taxon>
        <taxon>Metazoa</taxon>
        <taxon>Ecdysozoa</taxon>
        <taxon>Nematoda</taxon>
        <taxon>Chromadorea</taxon>
        <taxon>Rhabditida</taxon>
        <taxon>Rhabditina</taxon>
        <taxon>Rhabditomorpha</taxon>
        <taxon>Rhabditoidea</taxon>
        <taxon>Rhabditidae</taxon>
        <taxon>Peloderinae</taxon>
        <taxon>Caenorhabditis</taxon>
    </lineage>
</organism>
<feature type="region of interest" description="Disordered" evidence="2">
    <location>
        <begin position="347"/>
        <end position="371"/>
    </location>
</feature>
<feature type="coiled-coil region" evidence="1">
    <location>
        <begin position="193"/>
        <end position="235"/>
    </location>
</feature>
<feature type="coiled-coil region" evidence="1">
    <location>
        <begin position="88"/>
        <end position="153"/>
    </location>
</feature>
<protein>
    <submittedName>
        <fullName evidence="4">Trichohyalin-like</fullName>
    </submittedName>
</protein>
<proteinExistence type="predicted"/>
<evidence type="ECO:0000313" key="4">
    <source>
        <dbReference type="WBParaSite" id="Csp11.Scaffold629.g9253.t1"/>
    </source>
</evidence>
<dbReference type="WBParaSite" id="Csp11.Scaffold629.g9253.t1">
    <property type="protein sequence ID" value="Csp11.Scaffold629.g9253.t1"/>
    <property type="gene ID" value="Csp11.Scaffold629.g9253"/>
</dbReference>
<sequence length="414" mass="49643">MAQKLEALRKETFEQLSKYWLQTWEKIHEPSCVINTTIYIHAKSCMALNNKFVMAAAKILGDIEKKENQKEFVQLKMEISALKSGMKEDAWKKEIQDLKMTLESLKHHNEEKIEENKKELIEQLKEEIRIKNLEEQRALIEQLKEEIRNLHSYLAVSLENSKTLGALVEDGNRRVVEKEERIKEWEEWSEETIETLERKEQEFEGMVARYERESKEELNKELTRMKNEMVFKDAQLEDWRIILESVEEKHEQEMMTLQTRMNNSYSCRDNQREIEMAVERAEWGQKELELIKGIEEKNKKVEKLKKDLEKKIEIEEALRNEEGYFKKKLQKMRMEHEAFRNWLEKLEPELKESPEDQNQLNEDREEEEFNEEPLNQVFNTVWDFSSCFADVGSIKELSMNSEDSSFDQLDDQDD</sequence>
<evidence type="ECO:0000256" key="2">
    <source>
        <dbReference type="SAM" id="MobiDB-lite"/>
    </source>
</evidence>